<proteinExistence type="predicted"/>
<dbReference type="EMBL" id="JACIJE010000003">
    <property type="protein sequence ID" value="MBB5689183.1"/>
    <property type="molecule type" value="Genomic_DNA"/>
</dbReference>
<dbReference type="AlphaFoldDB" id="A0A840Y4X9"/>
<keyword evidence="2" id="KW-0282">Flagellum</keyword>
<keyword evidence="3" id="KW-1185">Reference proteome</keyword>
<comment type="caution">
    <text evidence="2">The sequence shown here is derived from an EMBL/GenBank/DDBJ whole genome shotgun (WGS) entry which is preliminary data.</text>
</comment>
<keyword evidence="1" id="KW-0472">Membrane</keyword>
<dbReference type="Proteomes" id="UP000562254">
    <property type="component" value="Unassembled WGS sequence"/>
</dbReference>
<keyword evidence="1" id="KW-1133">Transmembrane helix</keyword>
<name>A0A840Y4X9_9PROT</name>
<evidence type="ECO:0000256" key="1">
    <source>
        <dbReference type="SAM" id="Phobius"/>
    </source>
</evidence>
<keyword evidence="2" id="KW-0969">Cilium</keyword>
<protein>
    <submittedName>
        <fullName evidence="2">Flagellar protein FliO/FliZ</fullName>
    </submittedName>
</protein>
<evidence type="ECO:0000313" key="2">
    <source>
        <dbReference type="EMBL" id="MBB5689183.1"/>
    </source>
</evidence>
<sequence length="88" mass="9330">MTLDPNTWLTAAAALVAVVALILLAGRLARRAGLAPRAGDGRLRLEEVLPLDARRRLLLVRCDGRALLLLTGGAQDLVVGWLPPEDAA</sequence>
<gene>
    <name evidence="2" type="ORF">FHS88_001308</name>
</gene>
<accession>A0A840Y4X9</accession>
<dbReference type="RefSeq" id="WP_184482630.1">
    <property type="nucleotide sequence ID" value="NZ_JAAEDJ010000060.1"/>
</dbReference>
<organism evidence="2 3">
    <name type="scientific">Neoroseomonas alkaliterrae</name>
    <dbReference type="NCBI Taxonomy" id="1452450"/>
    <lineage>
        <taxon>Bacteria</taxon>
        <taxon>Pseudomonadati</taxon>
        <taxon>Pseudomonadota</taxon>
        <taxon>Alphaproteobacteria</taxon>
        <taxon>Acetobacterales</taxon>
        <taxon>Acetobacteraceae</taxon>
        <taxon>Neoroseomonas</taxon>
    </lineage>
</organism>
<feature type="transmembrane region" description="Helical" evidence="1">
    <location>
        <begin position="6"/>
        <end position="25"/>
    </location>
</feature>
<keyword evidence="2" id="KW-0966">Cell projection</keyword>
<keyword evidence="1" id="KW-0812">Transmembrane</keyword>
<evidence type="ECO:0000313" key="3">
    <source>
        <dbReference type="Proteomes" id="UP000562254"/>
    </source>
</evidence>
<reference evidence="2 3" key="1">
    <citation type="submission" date="2020-08" db="EMBL/GenBank/DDBJ databases">
        <title>Genomic Encyclopedia of Type Strains, Phase IV (KMG-IV): sequencing the most valuable type-strain genomes for metagenomic binning, comparative biology and taxonomic classification.</title>
        <authorList>
            <person name="Goeker M."/>
        </authorList>
    </citation>
    <scope>NUCLEOTIDE SEQUENCE [LARGE SCALE GENOMIC DNA]</scope>
    <source>
        <strain evidence="2 3">DSM 25895</strain>
    </source>
</reference>